<dbReference type="GO" id="GO:0006914">
    <property type="term" value="P:autophagy"/>
    <property type="evidence" value="ECO:0007669"/>
    <property type="project" value="TreeGrafter"/>
</dbReference>
<gene>
    <name evidence="1" type="ORF">RO3G_01856</name>
</gene>
<dbReference type="GO" id="GO:0016020">
    <property type="term" value="C:membrane"/>
    <property type="evidence" value="ECO:0007669"/>
    <property type="project" value="TreeGrafter"/>
</dbReference>
<dbReference type="InParanoid" id="I1BLS2"/>
<keyword evidence="2" id="KW-1185">Reference proteome</keyword>
<protein>
    <submittedName>
        <fullName evidence="1">Uncharacterized protein</fullName>
    </submittedName>
</protein>
<name>I1BLS2_RHIO9</name>
<dbReference type="Proteomes" id="UP000009138">
    <property type="component" value="Unassembled WGS sequence"/>
</dbReference>
<dbReference type="InterPro" id="IPR032914">
    <property type="entry name" value="Vam6/VPS39/TRAP1"/>
</dbReference>
<sequence>MHYAWWLTQQSPTDGIEVFIRSPKAKDMDPDEVLEKLEGLNNQVVQTYLDYLVTKLKSQNPEYHTRLACSYANDIQDEMKASNGLESFRELVNDFKSNINPYPLKDDSDLSHYTFVGYLSTKKSHLRLVQLRLSLIRFLQKSSLYLPEIVMETLTKAGPLDIEKCIVYGKLGMHKESLDMLIHQLSDFVGAETYCVTNGHSIGVIPSAGIPARSSSLAEKPLPPIDENMSPEKIEERHILFTMLFNIYLSINDRYLNLYPTTGQLILCKNS</sequence>
<proteinExistence type="predicted"/>
<dbReference type="STRING" id="246409.I1BLS2"/>
<dbReference type="GO" id="GO:0034058">
    <property type="term" value="P:endosomal vesicle fusion"/>
    <property type="evidence" value="ECO:0007669"/>
    <property type="project" value="TreeGrafter"/>
</dbReference>
<dbReference type="GeneID" id="93608828"/>
<dbReference type="VEuPathDB" id="FungiDB:RO3G_01856"/>
<dbReference type="GO" id="GO:0005737">
    <property type="term" value="C:cytoplasm"/>
    <property type="evidence" value="ECO:0007669"/>
    <property type="project" value="TreeGrafter"/>
</dbReference>
<evidence type="ECO:0000313" key="2">
    <source>
        <dbReference type="Proteomes" id="UP000009138"/>
    </source>
</evidence>
<dbReference type="RefSeq" id="XP_067512548.1">
    <property type="nucleotide sequence ID" value="XM_067656447.1"/>
</dbReference>
<dbReference type="AlphaFoldDB" id="I1BLS2"/>
<dbReference type="PANTHER" id="PTHR12894">
    <property type="entry name" value="CNH DOMAIN CONTAINING"/>
    <property type="match status" value="1"/>
</dbReference>
<evidence type="ECO:0000313" key="1">
    <source>
        <dbReference type="EMBL" id="EIE77152.1"/>
    </source>
</evidence>
<dbReference type="PANTHER" id="PTHR12894:SF27">
    <property type="entry name" value="TRANSFORMING GROWTH FACTOR-BETA RECEPTOR-ASSOCIATED PROTEIN 1"/>
    <property type="match status" value="1"/>
</dbReference>
<dbReference type="EMBL" id="CH476732">
    <property type="protein sequence ID" value="EIE77152.1"/>
    <property type="molecule type" value="Genomic_DNA"/>
</dbReference>
<dbReference type="OMA" id="FNAYISI"/>
<accession>I1BLS2</accession>
<reference evidence="1 2" key="1">
    <citation type="journal article" date="2009" name="PLoS Genet.">
        <title>Genomic analysis of the basal lineage fungus Rhizopus oryzae reveals a whole-genome duplication.</title>
        <authorList>
            <person name="Ma L.-J."/>
            <person name="Ibrahim A.S."/>
            <person name="Skory C."/>
            <person name="Grabherr M.G."/>
            <person name="Burger G."/>
            <person name="Butler M."/>
            <person name="Elias M."/>
            <person name="Idnurm A."/>
            <person name="Lang B.F."/>
            <person name="Sone T."/>
            <person name="Abe A."/>
            <person name="Calvo S.E."/>
            <person name="Corrochano L.M."/>
            <person name="Engels R."/>
            <person name="Fu J."/>
            <person name="Hansberg W."/>
            <person name="Kim J.-M."/>
            <person name="Kodira C.D."/>
            <person name="Koehrsen M.J."/>
            <person name="Liu B."/>
            <person name="Miranda-Saavedra D."/>
            <person name="O'Leary S."/>
            <person name="Ortiz-Castellanos L."/>
            <person name="Poulter R."/>
            <person name="Rodriguez-Romero J."/>
            <person name="Ruiz-Herrera J."/>
            <person name="Shen Y.-Q."/>
            <person name="Zeng Q."/>
            <person name="Galagan J."/>
            <person name="Birren B.W."/>
            <person name="Cuomo C.A."/>
            <person name="Wickes B.L."/>
        </authorList>
    </citation>
    <scope>NUCLEOTIDE SEQUENCE [LARGE SCALE GENOMIC DNA]</scope>
    <source>
        <strain evidence="2">RA 99-880 / ATCC MYA-4621 / FGSC 9543 / NRRL 43880</strain>
    </source>
</reference>
<dbReference type="OrthoDB" id="10258882at2759"/>
<organism evidence="1 2">
    <name type="scientific">Rhizopus delemar (strain RA 99-880 / ATCC MYA-4621 / FGSC 9543 / NRRL 43880)</name>
    <name type="common">Mucormycosis agent</name>
    <name type="synonym">Rhizopus arrhizus var. delemar</name>
    <dbReference type="NCBI Taxonomy" id="246409"/>
    <lineage>
        <taxon>Eukaryota</taxon>
        <taxon>Fungi</taxon>
        <taxon>Fungi incertae sedis</taxon>
        <taxon>Mucoromycota</taxon>
        <taxon>Mucoromycotina</taxon>
        <taxon>Mucoromycetes</taxon>
        <taxon>Mucorales</taxon>
        <taxon>Mucorineae</taxon>
        <taxon>Rhizopodaceae</taxon>
        <taxon>Rhizopus</taxon>
    </lineage>
</organism>
<dbReference type="eggNOG" id="KOG2063">
    <property type="taxonomic scope" value="Eukaryota"/>
</dbReference>